<feature type="transmembrane region" description="Helical" evidence="1">
    <location>
        <begin position="50"/>
        <end position="69"/>
    </location>
</feature>
<dbReference type="AlphaFoldDB" id="A0A4R4A720"/>
<keyword evidence="1" id="KW-1133">Transmembrane helix</keyword>
<dbReference type="Pfam" id="PF05656">
    <property type="entry name" value="DUF805"/>
    <property type="match status" value="1"/>
</dbReference>
<dbReference type="EMBL" id="SMDC01000010">
    <property type="protein sequence ID" value="TCW34485.1"/>
    <property type="molecule type" value="Genomic_DNA"/>
</dbReference>
<comment type="caution">
    <text evidence="2">The sequence shown here is derived from an EMBL/GenBank/DDBJ whole genome shotgun (WGS) entry which is preliminary data.</text>
</comment>
<feature type="transmembrane region" description="Helical" evidence="1">
    <location>
        <begin position="81"/>
        <end position="99"/>
    </location>
</feature>
<dbReference type="RefSeq" id="WP_123141109.1">
    <property type="nucleotide sequence ID" value="NZ_NRRH01000010.1"/>
</dbReference>
<keyword evidence="1" id="KW-0812">Transmembrane</keyword>
<protein>
    <submittedName>
        <fullName evidence="2">Uncharacterized protein DUF805</fullName>
    </submittedName>
</protein>
<keyword evidence="1" id="KW-0472">Membrane</keyword>
<dbReference type="GO" id="GO:0016020">
    <property type="term" value="C:membrane"/>
    <property type="evidence" value="ECO:0007669"/>
    <property type="project" value="InterPro"/>
</dbReference>
<reference evidence="2 3" key="1">
    <citation type="submission" date="2019-03" db="EMBL/GenBank/DDBJ databases">
        <title>Genomic Encyclopedia of Type Strains, Phase IV (KMG-IV): sequencing the most valuable type-strain genomes for metagenomic binning, comparative biology and taxonomic classification.</title>
        <authorList>
            <person name="Goeker M."/>
        </authorList>
    </citation>
    <scope>NUCLEOTIDE SEQUENCE [LARGE SCALE GENOMIC DNA]</scope>
    <source>
        <strain evidence="2 3">DSM 203</strain>
    </source>
</reference>
<dbReference type="Proteomes" id="UP000295247">
    <property type="component" value="Unassembled WGS sequence"/>
</dbReference>
<dbReference type="InterPro" id="IPR008523">
    <property type="entry name" value="DUF805"/>
</dbReference>
<evidence type="ECO:0000256" key="1">
    <source>
        <dbReference type="SAM" id="Phobius"/>
    </source>
</evidence>
<evidence type="ECO:0000313" key="2">
    <source>
        <dbReference type="EMBL" id="TCW34485.1"/>
    </source>
</evidence>
<name>A0A4R4A720_MARGR</name>
<feature type="transmembrane region" description="Helical" evidence="1">
    <location>
        <begin position="17"/>
        <end position="38"/>
    </location>
</feature>
<feature type="transmembrane region" description="Helical" evidence="1">
    <location>
        <begin position="105"/>
        <end position="124"/>
    </location>
</feature>
<accession>A0A4R4A720</accession>
<sequence>MLTIFFGDIKHGRLSRLAYLGCHAALIALLVLASFGLAKGPEDSALIADIKLAVLVAIAAVLLVAQANIAAKRIRDAGLPGWWILLLIALLSLMIGALFGHELIAGLDLLLLLLLLVLPTEAFGRREA</sequence>
<gene>
    <name evidence="2" type="ORF">EDC29_11030</name>
</gene>
<organism evidence="2 3">
    <name type="scientific">Marichromatium gracile</name>
    <name type="common">Chromatium gracile</name>
    <dbReference type="NCBI Taxonomy" id="1048"/>
    <lineage>
        <taxon>Bacteria</taxon>
        <taxon>Pseudomonadati</taxon>
        <taxon>Pseudomonadota</taxon>
        <taxon>Gammaproteobacteria</taxon>
        <taxon>Chromatiales</taxon>
        <taxon>Chromatiaceae</taxon>
        <taxon>Marichromatium</taxon>
    </lineage>
</organism>
<evidence type="ECO:0000313" key="3">
    <source>
        <dbReference type="Proteomes" id="UP000295247"/>
    </source>
</evidence>
<proteinExistence type="predicted"/>